<dbReference type="PROSITE" id="PS51186">
    <property type="entry name" value="GNAT"/>
    <property type="match status" value="1"/>
</dbReference>
<dbReference type="STRING" id="44251.PDUR_26455"/>
<protein>
    <submittedName>
        <fullName evidence="2">GCN5 family acetyltransferase</fullName>
    </submittedName>
</protein>
<dbReference type="PANTHER" id="PTHR43792:SF9">
    <property type="entry name" value="RIBOSOMAL-PROTEIN-ALANINE ACETYLTRANSFERASE"/>
    <property type="match status" value="1"/>
</dbReference>
<proteinExistence type="predicted"/>
<evidence type="ECO:0000259" key="1">
    <source>
        <dbReference type="PROSITE" id="PS51186"/>
    </source>
</evidence>
<feature type="domain" description="N-acetyltransferase" evidence="1">
    <location>
        <begin position="12"/>
        <end position="166"/>
    </location>
</feature>
<evidence type="ECO:0000313" key="3">
    <source>
        <dbReference type="Proteomes" id="UP000029409"/>
    </source>
</evidence>
<dbReference type="SUPFAM" id="SSF55729">
    <property type="entry name" value="Acyl-CoA N-acyltransferases (Nat)"/>
    <property type="match status" value="1"/>
</dbReference>
<organism evidence="2 3">
    <name type="scientific">Paenibacillus durus</name>
    <name type="common">Paenibacillus azotofixans</name>
    <dbReference type="NCBI Taxonomy" id="44251"/>
    <lineage>
        <taxon>Bacteria</taxon>
        <taxon>Bacillati</taxon>
        <taxon>Bacillota</taxon>
        <taxon>Bacilli</taxon>
        <taxon>Bacillales</taxon>
        <taxon>Paenibacillaceae</taxon>
        <taxon>Paenibacillus</taxon>
    </lineage>
</organism>
<dbReference type="EMBL" id="CP009288">
    <property type="protein sequence ID" value="AIQ15020.1"/>
    <property type="molecule type" value="Genomic_DNA"/>
</dbReference>
<keyword evidence="3" id="KW-1185">Reference proteome</keyword>
<reference evidence="2 3" key="1">
    <citation type="submission" date="2014-08" db="EMBL/GenBank/DDBJ databases">
        <title>Comparative genomics of the Paenibacillus odorifer group.</title>
        <authorList>
            <person name="den Bakker H.C."/>
            <person name="Tsai Y.-C."/>
            <person name="Martin N."/>
            <person name="Korlach J."/>
            <person name="Wiedmann M."/>
        </authorList>
    </citation>
    <scope>NUCLEOTIDE SEQUENCE [LARGE SCALE GENOMIC DNA]</scope>
    <source>
        <strain evidence="2 3">DSM 1735</strain>
    </source>
</reference>
<dbReference type="InterPro" id="IPR051531">
    <property type="entry name" value="N-acetyltransferase"/>
</dbReference>
<dbReference type="AlphaFoldDB" id="A0A089HW98"/>
<dbReference type="PANTHER" id="PTHR43792">
    <property type="entry name" value="GNAT FAMILY, PUTATIVE (AFU_ORTHOLOGUE AFUA_3G00765)-RELATED-RELATED"/>
    <property type="match status" value="1"/>
</dbReference>
<dbReference type="Proteomes" id="UP000029409">
    <property type="component" value="Chromosome"/>
</dbReference>
<accession>A0A089HW98</accession>
<dbReference type="InterPro" id="IPR000182">
    <property type="entry name" value="GNAT_dom"/>
</dbReference>
<dbReference type="OrthoDB" id="9785602at2"/>
<keyword evidence="2" id="KW-0808">Transferase</keyword>
<dbReference type="KEGG" id="pdu:PDUR_26455"/>
<evidence type="ECO:0000313" key="2">
    <source>
        <dbReference type="EMBL" id="AIQ15020.1"/>
    </source>
</evidence>
<dbReference type="GO" id="GO:0005737">
    <property type="term" value="C:cytoplasm"/>
    <property type="evidence" value="ECO:0007669"/>
    <property type="project" value="TreeGrafter"/>
</dbReference>
<dbReference type="GO" id="GO:0008999">
    <property type="term" value="F:protein-N-terminal-alanine acetyltransferase activity"/>
    <property type="evidence" value="ECO:0007669"/>
    <property type="project" value="TreeGrafter"/>
</dbReference>
<sequence length="166" mass="19612">MVEFPKIETKRLLLRELTLLDAKLVLRHFSDSEVTRYMDIEVCQDIREAEEIIQFHIDDAGCRYGIFDRTNNELVGTCGFHCWEKGQNSRAEIGFDLSSRYWGQGLMQEALEEVIRMGFDIMDLTYIEATVENENIRSRRLLNKMNFIKQVELKDNLDYYILMKQA</sequence>
<dbReference type="RefSeq" id="WP_042208701.1">
    <property type="nucleotide sequence ID" value="NZ_CP009288.1"/>
</dbReference>
<name>A0A089HW98_PAEDU</name>
<dbReference type="InterPro" id="IPR016181">
    <property type="entry name" value="Acyl_CoA_acyltransferase"/>
</dbReference>
<dbReference type="eggNOG" id="COG1670">
    <property type="taxonomic scope" value="Bacteria"/>
</dbReference>
<gene>
    <name evidence="2" type="ORF">PDUR_26455</name>
</gene>
<dbReference type="Pfam" id="PF13302">
    <property type="entry name" value="Acetyltransf_3"/>
    <property type="match status" value="1"/>
</dbReference>
<dbReference type="Gene3D" id="3.40.630.30">
    <property type="match status" value="1"/>
</dbReference>